<dbReference type="OrthoDB" id="8961033at2759"/>
<feature type="non-terminal residue" evidence="1">
    <location>
        <position position="188"/>
    </location>
</feature>
<comment type="caution">
    <text evidence="1">The sequence shown here is derived from an EMBL/GenBank/DDBJ whole genome shotgun (WGS) entry which is preliminary data.</text>
</comment>
<organism evidence="1 2">
    <name type="scientific">Clarias magur</name>
    <name type="common">Asian catfish</name>
    <name type="synonym">Macropteronotus magur</name>
    <dbReference type="NCBI Taxonomy" id="1594786"/>
    <lineage>
        <taxon>Eukaryota</taxon>
        <taxon>Metazoa</taxon>
        <taxon>Chordata</taxon>
        <taxon>Craniata</taxon>
        <taxon>Vertebrata</taxon>
        <taxon>Euteleostomi</taxon>
        <taxon>Actinopterygii</taxon>
        <taxon>Neopterygii</taxon>
        <taxon>Teleostei</taxon>
        <taxon>Ostariophysi</taxon>
        <taxon>Siluriformes</taxon>
        <taxon>Clariidae</taxon>
        <taxon>Clarias</taxon>
    </lineage>
</organism>
<reference evidence="1" key="1">
    <citation type="submission" date="2020-07" db="EMBL/GenBank/DDBJ databases">
        <title>Clarias magur genome sequencing, assembly and annotation.</title>
        <authorList>
            <person name="Kushwaha B."/>
            <person name="Kumar R."/>
            <person name="Das P."/>
            <person name="Joshi C.G."/>
            <person name="Kumar D."/>
            <person name="Nagpure N.S."/>
            <person name="Pandey M."/>
            <person name="Agarwal S."/>
            <person name="Srivastava S."/>
            <person name="Singh M."/>
            <person name="Sahoo L."/>
            <person name="Jayasankar P."/>
            <person name="Meher P.K."/>
            <person name="Koringa P.G."/>
            <person name="Iquebal M.A."/>
            <person name="Das S.P."/>
            <person name="Bit A."/>
            <person name="Patnaik S."/>
            <person name="Patel N."/>
            <person name="Shah T.M."/>
            <person name="Hinsu A."/>
            <person name="Jena J.K."/>
        </authorList>
    </citation>
    <scope>NUCLEOTIDE SEQUENCE</scope>
    <source>
        <strain evidence="1">CIFAMagur01</strain>
        <tissue evidence="1">Testis</tissue>
    </source>
</reference>
<dbReference type="Proteomes" id="UP000727407">
    <property type="component" value="Unassembled WGS sequence"/>
</dbReference>
<evidence type="ECO:0000313" key="1">
    <source>
        <dbReference type="EMBL" id="KAF5901694.1"/>
    </source>
</evidence>
<sequence>MSSPRTLNDLTDLKSSRFGRPPPRQGLNLLHWFAHDFIFFNNNGKLCWKDHPQTGCYGFHRFKNRRDRNGVQLLPAVNLTYYVVGNLNSPGANELPDFVRKDYASYRKGNNMDRIIVSVDDQCVDIIYVTEHSDHTEFNKDATYCISNELIMTIREMTRKDFLLKTGFSGPLVDYSIIEIPTPRNDYD</sequence>
<dbReference type="PANTHER" id="PTHR38706:SF2">
    <property type="match status" value="1"/>
</dbReference>
<protein>
    <submittedName>
        <fullName evidence="1">Vacuolar import and degradation protein 30-like</fullName>
    </submittedName>
</protein>
<keyword evidence="2" id="KW-1185">Reference proteome</keyword>
<name>A0A8J4X457_CLAMG</name>
<proteinExistence type="predicted"/>
<dbReference type="PANTHER" id="PTHR38706">
    <property type="entry name" value="SI:CH211-198C19.1-RELATED"/>
    <property type="match status" value="1"/>
</dbReference>
<gene>
    <name evidence="1" type="ORF">DAT39_008589</name>
</gene>
<dbReference type="EMBL" id="QNUK01000107">
    <property type="protein sequence ID" value="KAF5901694.1"/>
    <property type="molecule type" value="Genomic_DNA"/>
</dbReference>
<accession>A0A8J4X457</accession>
<evidence type="ECO:0000313" key="2">
    <source>
        <dbReference type="Proteomes" id="UP000727407"/>
    </source>
</evidence>
<dbReference type="AlphaFoldDB" id="A0A8J4X457"/>